<dbReference type="InterPro" id="IPR036390">
    <property type="entry name" value="WH_DNA-bd_sf"/>
</dbReference>
<dbReference type="GO" id="GO:0003677">
    <property type="term" value="F:DNA binding"/>
    <property type="evidence" value="ECO:0007669"/>
    <property type="project" value="UniProtKB-KW"/>
</dbReference>
<feature type="region of interest" description="Disordered" evidence="4">
    <location>
        <begin position="1"/>
        <end position="20"/>
    </location>
</feature>
<dbReference type="PRINTS" id="PR00598">
    <property type="entry name" value="HTHMARR"/>
</dbReference>
<gene>
    <name evidence="6" type="ORF">J3R73_004430</name>
</gene>
<keyword evidence="3" id="KW-0804">Transcription</keyword>
<dbReference type="PROSITE" id="PS01117">
    <property type="entry name" value="HTH_MARR_1"/>
    <property type="match status" value="1"/>
</dbReference>
<dbReference type="InterPro" id="IPR023187">
    <property type="entry name" value="Tscrpt_reg_MarR-type_CS"/>
</dbReference>
<dbReference type="InterPro" id="IPR036388">
    <property type="entry name" value="WH-like_DNA-bd_sf"/>
</dbReference>
<reference evidence="6 7" key="1">
    <citation type="submission" date="2023-07" db="EMBL/GenBank/DDBJ databases">
        <title>Genomic Encyclopedia of Type Strains, Phase IV (KMG-IV): sequencing the most valuable type-strain genomes for metagenomic binning, comparative biology and taxonomic classification.</title>
        <authorList>
            <person name="Goeker M."/>
        </authorList>
    </citation>
    <scope>NUCLEOTIDE SEQUENCE [LARGE SCALE GENOMIC DNA]</scope>
    <source>
        <strain evidence="6 7">DSM 5896</strain>
    </source>
</reference>
<dbReference type="SMART" id="SM00347">
    <property type="entry name" value="HTH_MARR"/>
    <property type="match status" value="1"/>
</dbReference>
<dbReference type="SUPFAM" id="SSF46785">
    <property type="entry name" value="Winged helix' DNA-binding domain"/>
    <property type="match status" value="1"/>
</dbReference>
<protein>
    <submittedName>
        <fullName evidence="6">DNA-binding MarR family transcriptional regulator</fullName>
    </submittedName>
</protein>
<proteinExistence type="predicted"/>
<evidence type="ECO:0000256" key="4">
    <source>
        <dbReference type="SAM" id="MobiDB-lite"/>
    </source>
</evidence>
<sequence length="180" mass="19891">MADVNFSPASPVKQRPDTPCADPPAPLYNLIELLFFAYRDFVADADHALEIYRFGRAHHRVLHFVDRNPNLTVAELLDILRITKQSLARVLKELIDQGFILQREGEEDRRQRLLATTPKGRQLAAELAVAQSRRIAVALAEAGPGSHDQAVKFLSAMVDPSERATVARLIGGNSAEGGDR</sequence>
<dbReference type="Gene3D" id="1.10.10.10">
    <property type="entry name" value="Winged helix-like DNA-binding domain superfamily/Winged helix DNA-binding domain"/>
    <property type="match status" value="1"/>
</dbReference>
<dbReference type="PROSITE" id="PS50995">
    <property type="entry name" value="HTH_MARR_2"/>
    <property type="match status" value="1"/>
</dbReference>
<dbReference type="PANTHER" id="PTHR33164">
    <property type="entry name" value="TRANSCRIPTIONAL REGULATOR, MARR FAMILY"/>
    <property type="match status" value="1"/>
</dbReference>
<dbReference type="InterPro" id="IPR039422">
    <property type="entry name" value="MarR/SlyA-like"/>
</dbReference>
<dbReference type="RefSeq" id="WP_307432092.1">
    <property type="nucleotide sequence ID" value="NZ_JAUSVK010000001.1"/>
</dbReference>
<dbReference type="Proteomes" id="UP001237448">
    <property type="component" value="Unassembled WGS sequence"/>
</dbReference>
<feature type="domain" description="HTH marR-type" evidence="5">
    <location>
        <begin position="24"/>
        <end position="159"/>
    </location>
</feature>
<keyword evidence="2 6" id="KW-0238">DNA-binding</keyword>
<comment type="caution">
    <text evidence="6">The sequence shown here is derived from an EMBL/GenBank/DDBJ whole genome shotgun (WGS) entry which is preliminary data.</text>
</comment>
<evidence type="ECO:0000259" key="5">
    <source>
        <dbReference type="PROSITE" id="PS50995"/>
    </source>
</evidence>
<evidence type="ECO:0000313" key="6">
    <source>
        <dbReference type="EMBL" id="MDQ0394638.1"/>
    </source>
</evidence>
<keyword evidence="7" id="KW-1185">Reference proteome</keyword>
<dbReference type="Pfam" id="PF12802">
    <property type="entry name" value="MarR_2"/>
    <property type="match status" value="1"/>
</dbReference>
<evidence type="ECO:0000313" key="7">
    <source>
        <dbReference type="Proteomes" id="UP001237448"/>
    </source>
</evidence>
<evidence type="ECO:0000256" key="2">
    <source>
        <dbReference type="ARBA" id="ARBA00023125"/>
    </source>
</evidence>
<dbReference type="PANTHER" id="PTHR33164:SF44">
    <property type="entry name" value="TRANSCRIPTIONAL REGULATORY PROTEIN"/>
    <property type="match status" value="1"/>
</dbReference>
<organism evidence="6 7">
    <name type="scientific">Labrys monachus</name>
    <dbReference type="NCBI Taxonomy" id="217067"/>
    <lineage>
        <taxon>Bacteria</taxon>
        <taxon>Pseudomonadati</taxon>
        <taxon>Pseudomonadota</taxon>
        <taxon>Alphaproteobacteria</taxon>
        <taxon>Hyphomicrobiales</taxon>
        <taxon>Xanthobacteraceae</taxon>
        <taxon>Labrys</taxon>
    </lineage>
</organism>
<evidence type="ECO:0000256" key="1">
    <source>
        <dbReference type="ARBA" id="ARBA00023015"/>
    </source>
</evidence>
<dbReference type="EMBL" id="JAUSVK010000001">
    <property type="protein sequence ID" value="MDQ0394638.1"/>
    <property type="molecule type" value="Genomic_DNA"/>
</dbReference>
<dbReference type="InterPro" id="IPR000835">
    <property type="entry name" value="HTH_MarR-typ"/>
</dbReference>
<accession>A0ABU0FKM5</accession>
<keyword evidence="1" id="KW-0805">Transcription regulation</keyword>
<name>A0ABU0FKM5_9HYPH</name>
<evidence type="ECO:0000256" key="3">
    <source>
        <dbReference type="ARBA" id="ARBA00023163"/>
    </source>
</evidence>